<evidence type="ECO:0000313" key="8">
    <source>
        <dbReference type="EMBL" id="KAF4753471.1"/>
    </source>
</evidence>
<dbReference type="Proteomes" id="UP000574390">
    <property type="component" value="Unassembled WGS sequence"/>
</dbReference>
<comment type="subcellular location">
    <subcellularLocation>
        <location evidence="1">Membrane</location>
        <topology evidence="1">Multi-pass membrane protein</topology>
    </subcellularLocation>
</comment>
<evidence type="ECO:0000256" key="6">
    <source>
        <dbReference type="SAM" id="MobiDB-lite"/>
    </source>
</evidence>
<feature type="transmembrane region" description="Helical" evidence="7">
    <location>
        <begin position="449"/>
        <end position="466"/>
    </location>
</feature>
<dbReference type="GO" id="GO:0004659">
    <property type="term" value="F:prenyltransferase activity"/>
    <property type="evidence" value="ECO:0007669"/>
    <property type="project" value="InterPro"/>
</dbReference>
<keyword evidence="5 7" id="KW-0472">Membrane</keyword>
<feature type="transmembrane region" description="Helical" evidence="7">
    <location>
        <begin position="157"/>
        <end position="182"/>
    </location>
</feature>
<dbReference type="GO" id="GO:0042371">
    <property type="term" value="P:vitamin K biosynthetic process"/>
    <property type="evidence" value="ECO:0007669"/>
    <property type="project" value="TreeGrafter"/>
</dbReference>
<accession>A0A7J6U9P5</accession>
<name>A0A7J6U9P5_PEROL</name>
<dbReference type="Pfam" id="PF01040">
    <property type="entry name" value="UbiA"/>
    <property type="match status" value="1"/>
</dbReference>
<feature type="transmembrane region" description="Helical" evidence="7">
    <location>
        <begin position="271"/>
        <end position="290"/>
    </location>
</feature>
<dbReference type="GO" id="GO:0009234">
    <property type="term" value="P:menaquinone biosynthetic process"/>
    <property type="evidence" value="ECO:0007669"/>
    <property type="project" value="TreeGrafter"/>
</dbReference>
<evidence type="ECO:0000256" key="7">
    <source>
        <dbReference type="SAM" id="Phobius"/>
    </source>
</evidence>
<dbReference type="GO" id="GO:0016020">
    <property type="term" value="C:membrane"/>
    <property type="evidence" value="ECO:0007669"/>
    <property type="project" value="UniProtKB-SubCell"/>
</dbReference>
<feature type="transmembrane region" description="Helical" evidence="7">
    <location>
        <begin position="70"/>
        <end position="90"/>
    </location>
</feature>
<dbReference type="EMBL" id="JABANM010001922">
    <property type="protein sequence ID" value="KAF4753471.1"/>
    <property type="molecule type" value="Genomic_DNA"/>
</dbReference>
<dbReference type="InterPro" id="IPR026046">
    <property type="entry name" value="UBIAD1"/>
</dbReference>
<dbReference type="InterPro" id="IPR000537">
    <property type="entry name" value="UbiA_prenyltransferase"/>
</dbReference>
<organism evidence="8 9">
    <name type="scientific">Perkinsus olseni</name>
    <name type="common">Perkinsus atlanticus</name>
    <dbReference type="NCBI Taxonomy" id="32597"/>
    <lineage>
        <taxon>Eukaryota</taxon>
        <taxon>Sar</taxon>
        <taxon>Alveolata</taxon>
        <taxon>Perkinsozoa</taxon>
        <taxon>Perkinsea</taxon>
        <taxon>Perkinsida</taxon>
        <taxon>Perkinsidae</taxon>
        <taxon>Perkinsus</taxon>
    </lineage>
</organism>
<dbReference type="PANTHER" id="PTHR13929:SF0">
    <property type="entry name" value="UBIA PRENYLTRANSFERASE DOMAIN-CONTAINING PROTEIN 1"/>
    <property type="match status" value="1"/>
</dbReference>
<feature type="region of interest" description="Disordered" evidence="6">
    <location>
        <begin position="857"/>
        <end position="900"/>
    </location>
</feature>
<evidence type="ECO:0000256" key="4">
    <source>
        <dbReference type="ARBA" id="ARBA00022989"/>
    </source>
</evidence>
<evidence type="ECO:0000256" key="3">
    <source>
        <dbReference type="ARBA" id="ARBA00022692"/>
    </source>
</evidence>
<feature type="transmembrane region" description="Helical" evidence="7">
    <location>
        <begin position="310"/>
        <end position="328"/>
    </location>
</feature>
<evidence type="ECO:0000256" key="2">
    <source>
        <dbReference type="ARBA" id="ARBA00022679"/>
    </source>
</evidence>
<reference evidence="8 9" key="1">
    <citation type="submission" date="2020-04" db="EMBL/GenBank/DDBJ databases">
        <title>Perkinsus olseni comparative genomics.</title>
        <authorList>
            <person name="Bogema D.R."/>
        </authorList>
    </citation>
    <scope>NUCLEOTIDE SEQUENCE [LARGE SCALE GENOMIC DNA]</scope>
    <source>
        <strain evidence="8">ATCC PRA-205</strain>
    </source>
</reference>
<sequence length="900" mass="97780">MTATPHSAETKAPQAQVSSHKSSMLPQDALVSVVLLVVLAYCWGLGDGKAFSRSVDEVVHVAFWFLPRNLAVGIHWVFSFIAALGAICIAVSPVPSLGNKKVVKFAAVATTIAAVYQLLVRTVALGPWCLRTAMCGALPILVRMYSPQTKLDEDQSLFSAWVVSLRIPPFAALIAPVTISLITMEGLGAPVISAERATAAVLALCLLQASANQINSVADFLNGIDDIHTASDRSLVDGILTPKTMVWSAVSLTGLSAAFLFLTLPEIDLAYWSYAILSWITQASFAILYTSGPFPLKYYAMGDLVMYDRSIRFIAFGPSVSALLALWATEPALSLSVLSDVFVFTLPSILLTIGILNANNIRDLDSDTEVGIYTVANVLGHKWCRIYFGMLQLFPHIISIWVALTYHCYGILFSLSVIPRSLSTISRICLSPQSDPEYKFVVKYASHTTLMYGLATAMGIASAPVGASLDQISLGGLFATSAVVAFLYRVGSADLVRQVTSFLYQADVCNLWRSCKACYEHLHVGARLWLSNIFLLDGEGADEQLAEAHPDSVKFIRVHVSSSRTIKALLPFVPHLSGLGIEVASAFTLKLLTESLRGSCGQLERFWVEFVGHSLALDGPCASPKSINENIAEIGDSCKEVYLACLGGSLPHGITAKIGTRVERLTLAGKLSGKSLECLLSLPRNQLISLDLSRCHLPQWQPLGVYVEIVERHEASLSYMAFKCSPPATISELASVSGRHPRLLCFPKLVRGHSDVLSVTVTDLSPRMTFSSPTGSREKYFARYDHLPSIGWDAFGVFASTFGCMEFERLLESWSSLDDGLKSSWRATAKSVEQRYREYRRFVPVSWTAPASFDFDVSSSSGSEVTELSSSWRGDSDRIGSSSSDGNDSSGRESTPSDEL</sequence>
<evidence type="ECO:0000313" key="9">
    <source>
        <dbReference type="Proteomes" id="UP000574390"/>
    </source>
</evidence>
<feature type="transmembrane region" description="Helical" evidence="7">
    <location>
        <begin position="335"/>
        <end position="356"/>
    </location>
</feature>
<feature type="transmembrane region" description="Helical" evidence="7">
    <location>
        <begin position="397"/>
        <end position="418"/>
    </location>
</feature>
<dbReference type="AlphaFoldDB" id="A0A7J6U9P5"/>
<proteinExistence type="predicted"/>
<keyword evidence="3 7" id="KW-0812">Transmembrane</keyword>
<evidence type="ECO:0000256" key="5">
    <source>
        <dbReference type="ARBA" id="ARBA00023136"/>
    </source>
</evidence>
<comment type="caution">
    <text evidence="8">The sequence shown here is derived from an EMBL/GenBank/DDBJ whole genome shotgun (WGS) entry which is preliminary data.</text>
</comment>
<dbReference type="CDD" id="cd13962">
    <property type="entry name" value="PT_UbiA_UBIAD1"/>
    <property type="match status" value="1"/>
</dbReference>
<keyword evidence="2 8" id="KW-0808">Transferase</keyword>
<feature type="transmembrane region" description="Helical" evidence="7">
    <location>
        <begin position="29"/>
        <end position="46"/>
    </location>
</feature>
<feature type="transmembrane region" description="Helical" evidence="7">
    <location>
        <begin position="102"/>
        <end position="119"/>
    </location>
</feature>
<evidence type="ECO:0000256" key="1">
    <source>
        <dbReference type="ARBA" id="ARBA00004141"/>
    </source>
</evidence>
<feature type="transmembrane region" description="Helical" evidence="7">
    <location>
        <begin position="245"/>
        <end position="264"/>
    </location>
</feature>
<gene>
    <name evidence="8" type="primary">UBIAD1_9</name>
    <name evidence="8" type="ORF">FOZ62_022529</name>
</gene>
<feature type="compositionally biased region" description="Low complexity" evidence="6">
    <location>
        <begin position="857"/>
        <end position="894"/>
    </location>
</feature>
<feature type="transmembrane region" description="Helical" evidence="7">
    <location>
        <begin position="472"/>
        <end position="491"/>
    </location>
</feature>
<protein>
    <submittedName>
        <fullName evidence="8">UbiA prenyltransferase domain-containing protein 1</fullName>
    </submittedName>
</protein>
<keyword evidence="4 7" id="KW-1133">Transmembrane helix</keyword>
<feature type="transmembrane region" description="Helical" evidence="7">
    <location>
        <begin position="125"/>
        <end position="145"/>
    </location>
</feature>
<dbReference type="PANTHER" id="PTHR13929">
    <property type="entry name" value="1,4-DIHYDROXY-2-NAPHTHOATE OCTAPRENYLTRANSFERASE"/>
    <property type="match status" value="1"/>
</dbReference>